<proteinExistence type="inferred from homology"/>
<dbReference type="Pfam" id="PF00106">
    <property type="entry name" value="adh_short"/>
    <property type="match status" value="1"/>
</dbReference>
<dbReference type="RefSeq" id="WP_317487686.1">
    <property type="nucleotide sequence ID" value="NZ_CP136051.1"/>
</dbReference>
<keyword evidence="2" id="KW-0560">Oxidoreductase</keyword>
<dbReference type="PRINTS" id="PR00080">
    <property type="entry name" value="SDRFAMILY"/>
</dbReference>
<dbReference type="PROSITE" id="PS00061">
    <property type="entry name" value="ADH_SHORT"/>
    <property type="match status" value="1"/>
</dbReference>
<evidence type="ECO:0000313" key="5">
    <source>
        <dbReference type="Proteomes" id="UP001302349"/>
    </source>
</evidence>
<dbReference type="InterPro" id="IPR020904">
    <property type="entry name" value="Sc_DH/Rdtase_CS"/>
</dbReference>
<organism evidence="4 5">
    <name type="scientific">Imperialibacter roseus</name>
    <dbReference type="NCBI Taxonomy" id="1324217"/>
    <lineage>
        <taxon>Bacteria</taxon>
        <taxon>Pseudomonadati</taxon>
        <taxon>Bacteroidota</taxon>
        <taxon>Cytophagia</taxon>
        <taxon>Cytophagales</taxon>
        <taxon>Flammeovirgaceae</taxon>
        <taxon>Imperialibacter</taxon>
    </lineage>
</organism>
<keyword evidence="5" id="KW-1185">Reference proteome</keyword>
<dbReference type="Proteomes" id="UP001302349">
    <property type="component" value="Chromosome"/>
</dbReference>
<dbReference type="InterPro" id="IPR002347">
    <property type="entry name" value="SDR_fam"/>
</dbReference>
<evidence type="ECO:0000256" key="1">
    <source>
        <dbReference type="ARBA" id="ARBA00006484"/>
    </source>
</evidence>
<dbReference type="CDD" id="cd05233">
    <property type="entry name" value="SDR_c"/>
    <property type="match status" value="1"/>
</dbReference>
<protein>
    <submittedName>
        <fullName evidence="4">SDR family NAD(P)-dependent oxidoreductase</fullName>
    </submittedName>
</protein>
<comment type="similarity">
    <text evidence="1 3">Belongs to the short-chain dehydrogenases/reductases (SDR) family.</text>
</comment>
<evidence type="ECO:0000256" key="3">
    <source>
        <dbReference type="RuleBase" id="RU000363"/>
    </source>
</evidence>
<dbReference type="InterPro" id="IPR051911">
    <property type="entry name" value="SDR_oxidoreductase"/>
</dbReference>
<gene>
    <name evidence="4" type="ORF">RT717_17540</name>
</gene>
<dbReference type="SUPFAM" id="SSF51735">
    <property type="entry name" value="NAD(P)-binding Rossmann-fold domains"/>
    <property type="match status" value="1"/>
</dbReference>
<dbReference type="PANTHER" id="PTHR43976">
    <property type="entry name" value="SHORT CHAIN DEHYDROGENASE"/>
    <property type="match status" value="1"/>
</dbReference>
<dbReference type="InterPro" id="IPR036291">
    <property type="entry name" value="NAD(P)-bd_dom_sf"/>
</dbReference>
<dbReference type="PANTHER" id="PTHR43976:SF16">
    <property type="entry name" value="SHORT-CHAIN DEHYDROGENASE_REDUCTASE FAMILY PROTEIN"/>
    <property type="match status" value="1"/>
</dbReference>
<reference evidence="4 5" key="1">
    <citation type="journal article" date="2023" name="Microbiol. Resour. Announc.">
        <title>Complete Genome Sequence of Imperialibacter roseus strain P4T.</title>
        <authorList>
            <person name="Tizabi D.R."/>
            <person name="Bachvaroff T."/>
            <person name="Hill R.T."/>
        </authorList>
    </citation>
    <scope>NUCLEOTIDE SEQUENCE [LARGE SCALE GENOMIC DNA]</scope>
    <source>
        <strain evidence="4 5">P4T</strain>
    </source>
</reference>
<name>A0ABZ0IIN6_9BACT</name>
<dbReference type="EMBL" id="CP136051">
    <property type="protein sequence ID" value="WOK04888.1"/>
    <property type="molecule type" value="Genomic_DNA"/>
</dbReference>
<dbReference type="PRINTS" id="PR00081">
    <property type="entry name" value="GDHRDH"/>
</dbReference>
<dbReference type="Gene3D" id="3.40.50.720">
    <property type="entry name" value="NAD(P)-binding Rossmann-like Domain"/>
    <property type="match status" value="1"/>
</dbReference>
<accession>A0ABZ0IIN6</accession>
<evidence type="ECO:0000313" key="4">
    <source>
        <dbReference type="EMBL" id="WOK04888.1"/>
    </source>
</evidence>
<evidence type="ECO:0000256" key="2">
    <source>
        <dbReference type="ARBA" id="ARBA00023002"/>
    </source>
</evidence>
<sequence>MILKGKTAIVTGASKGIGLAIVEELLEKGVKVAGWSRTDPGISDNDFQFISADVQSVESIEAAYKATVAKFGNTIDFLINNAGLGIPSAFEDTKPEDWQTMFRTNVDSIFYISRLLVPQMKQNDFGHIINISSIAGLNGVKGYAAYSATKHAVTGLTHSMMMELRDFGIKVTGVYPGSTNTHFFEGRHTSTPPENMMRPEDIAKSVVELLDTHPNYLPGDIELRPLRPQGKPKK</sequence>